<organism evidence="1 2">
    <name type="scientific">Actinoplanes aureus</name>
    <dbReference type="NCBI Taxonomy" id="2792083"/>
    <lineage>
        <taxon>Bacteria</taxon>
        <taxon>Bacillati</taxon>
        <taxon>Actinomycetota</taxon>
        <taxon>Actinomycetes</taxon>
        <taxon>Micromonosporales</taxon>
        <taxon>Micromonosporaceae</taxon>
        <taxon>Actinoplanes</taxon>
    </lineage>
</organism>
<dbReference type="EMBL" id="JADQTO010000015">
    <property type="protein sequence ID" value="MBG0565505.1"/>
    <property type="molecule type" value="Genomic_DNA"/>
</dbReference>
<protein>
    <recommendedName>
        <fullName evidence="3">PRC-barrel domain-containing protein</fullName>
    </recommendedName>
</protein>
<dbReference type="AlphaFoldDB" id="A0A931C8R8"/>
<proteinExistence type="predicted"/>
<keyword evidence="2" id="KW-1185">Reference proteome</keyword>
<dbReference type="Proteomes" id="UP000598146">
    <property type="component" value="Unassembled WGS sequence"/>
</dbReference>
<accession>A0A931C8R8</accession>
<evidence type="ECO:0000313" key="2">
    <source>
        <dbReference type="Proteomes" id="UP000598146"/>
    </source>
</evidence>
<comment type="caution">
    <text evidence="1">The sequence shown here is derived from an EMBL/GenBank/DDBJ whole genome shotgun (WGS) entry which is preliminary data.</text>
</comment>
<name>A0A931C8R8_9ACTN</name>
<reference evidence="1" key="1">
    <citation type="submission" date="2020-11" db="EMBL/GenBank/DDBJ databases">
        <title>Isolation and identification of active actinomycetes.</title>
        <authorList>
            <person name="Sun X."/>
        </authorList>
    </citation>
    <scope>NUCLEOTIDE SEQUENCE</scope>
    <source>
        <strain evidence="1">NEAU-A11</strain>
    </source>
</reference>
<evidence type="ECO:0008006" key="3">
    <source>
        <dbReference type="Google" id="ProtNLM"/>
    </source>
</evidence>
<dbReference type="RefSeq" id="WP_196417279.1">
    <property type="nucleotide sequence ID" value="NZ_JADQTO010000015.1"/>
</dbReference>
<sequence>MQVSDAGRLLSIEVRSADGRPLGRVGTVYIADGSVQPLLVSFPADRDTPFVAPLFGAELTPDALVLGYSAERVTAGPAVDAEARLSVGEIAAVLAYYGRAVTVDRPLTERVQGVGDVGFNHADVRAVPRMPEIGDDDLPPIVVTRPSHSG</sequence>
<evidence type="ECO:0000313" key="1">
    <source>
        <dbReference type="EMBL" id="MBG0565505.1"/>
    </source>
</evidence>
<gene>
    <name evidence="1" type="ORF">I4J89_29030</name>
</gene>
<dbReference type="SUPFAM" id="SSF50346">
    <property type="entry name" value="PRC-barrel domain"/>
    <property type="match status" value="1"/>
</dbReference>
<dbReference type="InterPro" id="IPR011033">
    <property type="entry name" value="PRC_barrel-like_sf"/>
</dbReference>